<evidence type="ECO:0000313" key="1">
    <source>
        <dbReference type="EMBL" id="TWU19230.1"/>
    </source>
</evidence>
<gene>
    <name evidence="1" type="ORF">Poly21_14010</name>
</gene>
<dbReference type="RefSeq" id="WP_146406101.1">
    <property type="nucleotide sequence ID" value="NZ_SJPU01000001.1"/>
</dbReference>
<reference evidence="1 2" key="1">
    <citation type="journal article" date="2020" name="Antonie Van Leeuwenhoek">
        <title>Rhodopirellula heiligendammensis sp. nov., Rhodopirellula pilleata sp. nov., and Rhodopirellula solitaria sp. nov. isolated from natural or artificial marine surfaces in Northern Germany and California, USA, and emended description of the genus Rhodopirellula.</title>
        <authorList>
            <person name="Kallscheuer N."/>
            <person name="Wiegand S."/>
            <person name="Jogler M."/>
            <person name="Boedeker C."/>
            <person name="Peeters S.H."/>
            <person name="Rast P."/>
            <person name="Heuer A."/>
            <person name="Jetten M.S.M."/>
            <person name="Rohde M."/>
            <person name="Jogler C."/>
        </authorList>
    </citation>
    <scope>NUCLEOTIDE SEQUENCE [LARGE SCALE GENOMIC DNA]</scope>
    <source>
        <strain evidence="1 2">Poly21</strain>
    </source>
</reference>
<protein>
    <submittedName>
        <fullName evidence="1">Uncharacterized protein</fullName>
    </submittedName>
</protein>
<proteinExistence type="predicted"/>
<accession>A0A5C6C3S5</accession>
<comment type="caution">
    <text evidence="1">The sequence shown here is derived from an EMBL/GenBank/DDBJ whole genome shotgun (WGS) entry which is preliminary data.</text>
</comment>
<dbReference type="AlphaFoldDB" id="A0A5C6C3S5"/>
<sequence length="120" mass="13761">MAEQRFVSYAHEEFSVDQLARFAGQYDGVDMAALKGASEDRFPFLVRSESHPLGYNGCWWNPYCGIMIQMNDDAVEDYAFVAYLLEHAYPRFDSLEDADRWAADHAWPRKSLDELPDEGG</sequence>
<dbReference type="EMBL" id="SJPU01000001">
    <property type="protein sequence ID" value="TWU19230.1"/>
    <property type="molecule type" value="Genomic_DNA"/>
</dbReference>
<evidence type="ECO:0000313" key="2">
    <source>
        <dbReference type="Proteomes" id="UP000319908"/>
    </source>
</evidence>
<keyword evidence="2" id="KW-1185">Reference proteome</keyword>
<dbReference type="Proteomes" id="UP000319908">
    <property type="component" value="Unassembled WGS sequence"/>
</dbReference>
<name>A0A5C6C3S5_9BACT</name>
<organism evidence="1 2">
    <name type="scientific">Allorhodopirellula heiligendammensis</name>
    <dbReference type="NCBI Taxonomy" id="2714739"/>
    <lineage>
        <taxon>Bacteria</taxon>
        <taxon>Pseudomonadati</taxon>
        <taxon>Planctomycetota</taxon>
        <taxon>Planctomycetia</taxon>
        <taxon>Pirellulales</taxon>
        <taxon>Pirellulaceae</taxon>
        <taxon>Allorhodopirellula</taxon>
    </lineage>
</organism>